<evidence type="ECO:0000259" key="10">
    <source>
        <dbReference type="SMART" id="SM01390"/>
    </source>
</evidence>
<dbReference type="GO" id="GO:0019843">
    <property type="term" value="F:rRNA binding"/>
    <property type="evidence" value="ECO:0007669"/>
    <property type="project" value="UniProtKB-UniRule"/>
</dbReference>
<dbReference type="Gene3D" id="3.10.290.10">
    <property type="entry name" value="RNA-binding S4 domain"/>
    <property type="match status" value="1"/>
</dbReference>
<comment type="similarity">
    <text evidence="1 7 8">Belongs to the universal ribosomal protein uS4 family.</text>
</comment>
<evidence type="ECO:0000256" key="8">
    <source>
        <dbReference type="RuleBase" id="RU003699"/>
    </source>
</evidence>
<keyword evidence="2 7" id="KW-0699">rRNA-binding</keyword>
<gene>
    <name evidence="7 11" type="primary">rpsD</name>
    <name evidence="11" type="ORF">GCM10007940_39580</name>
</gene>
<evidence type="ECO:0000256" key="4">
    <source>
        <dbReference type="ARBA" id="ARBA00022980"/>
    </source>
</evidence>
<dbReference type="InterPro" id="IPR005709">
    <property type="entry name" value="Ribosomal_uS4_bac-type"/>
</dbReference>
<reference evidence="11" key="1">
    <citation type="journal article" date="2014" name="Int. J. Syst. Evol. Microbiol.">
        <title>Complete genome sequence of Corynebacterium casei LMG S-19264T (=DSM 44701T), isolated from a smear-ripened cheese.</title>
        <authorList>
            <consortium name="US DOE Joint Genome Institute (JGI-PGF)"/>
            <person name="Walter F."/>
            <person name="Albersmeier A."/>
            <person name="Kalinowski J."/>
            <person name="Ruckert C."/>
        </authorList>
    </citation>
    <scope>NUCLEOTIDE SEQUENCE</scope>
    <source>
        <strain evidence="11">NBRC 108769</strain>
    </source>
</reference>
<dbReference type="InterPro" id="IPR001912">
    <property type="entry name" value="Ribosomal_uS4_N"/>
</dbReference>
<dbReference type="GO" id="GO:0042274">
    <property type="term" value="P:ribosomal small subunit biogenesis"/>
    <property type="evidence" value="ECO:0007669"/>
    <property type="project" value="TreeGrafter"/>
</dbReference>
<dbReference type="NCBIfam" id="TIGR01017">
    <property type="entry name" value="rpsD_bact"/>
    <property type="match status" value="1"/>
</dbReference>
<dbReference type="AlphaFoldDB" id="A0AA37SSR3"/>
<feature type="domain" description="Small ribosomal subunit protein uS4 N-terminal" evidence="10">
    <location>
        <begin position="3"/>
        <end position="92"/>
    </location>
</feature>
<dbReference type="SMART" id="SM01390">
    <property type="entry name" value="Ribosomal_S4"/>
    <property type="match status" value="1"/>
</dbReference>
<dbReference type="InterPro" id="IPR022801">
    <property type="entry name" value="Ribosomal_uS4"/>
</dbReference>
<name>A0AA37SSR3_9BACT</name>
<organism evidence="11 12">
    <name type="scientific">Portibacter lacus</name>
    <dbReference type="NCBI Taxonomy" id="1099794"/>
    <lineage>
        <taxon>Bacteria</taxon>
        <taxon>Pseudomonadati</taxon>
        <taxon>Bacteroidota</taxon>
        <taxon>Saprospiria</taxon>
        <taxon>Saprospirales</taxon>
        <taxon>Haliscomenobacteraceae</taxon>
        <taxon>Portibacter</taxon>
    </lineage>
</organism>
<dbReference type="Pfam" id="PF00163">
    <property type="entry name" value="Ribosomal_S4"/>
    <property type="match status" value="1"/>
</dbReference>
<comment type="function">
    <text evidence="7">With S5 and S12 plays an important role in translational accuracy.</text>
</comment>
<dbReference type="GO" id="GO:0015935">
    <property type="term" value="C:small ribosomal subunit"/>
    <property type="evidence" value="ECO:0007669"/>
    <property type="project" value="InterPro"/>
</dbReference>
<dbReference type="PANTHER" id="PTHR11831">
    <property type="entry name" value="30S 40S RIBOSOMAL PROTEIN"/>
    <property type="match status" value="1"/>
</dbReference>
<reference evidence="11" key="2">
    <citation type="submission" date="2023-01" db="EMBL/GenBank/DDBJ databases">
        <title>Draft genome sequence of Portibacter lacus strain NBRC 108769.</title>
        <authorList>
            <person name="Sun Q."/>
            <person name="Mori K."/>
        </authorList>
    </citation>
    <scope>NUCLEOTIDE SEQUENCE</scope>
    <source>
        <strain evidence="11">NBRC 108769</strain>
    </source>
</reference>
<evidence type="ECO:0000259" key="9">
    <source>
        <dbReference type="SMART" id="SM00363"/>
    </source>
</evidence>
<protein>
    <recommendedName>
        <fullName evidence="6 7">Small ribosomal subunit protein uS4</fullName>
    </recommendedName>
</protein>
<evidence type="ECO:0000256" key="3">
    <source>
        <dbReference type="ARBA" id="ARBA00022884"/>
    </source>
</evidence>
<evidence type="ECO:0000256" key="6">
    <source>
        <dbReference type="ARBA" id="ARBA00035254"/>
    </source>
</evidence>
<dbReference type="Proteomes" id="UP001156666">
    <property type="component" value="Unassembled WGS sequence"/>
</dbReference>
<comment type="function">
    <text evidence="7">One of the primary rRNA binding proteins, it binds directly to 16S rRNA where it nucleates assembly of the body of the 30S subunit.</text>
</comment>
<evidence type="ECO:0000313" key="12">
    <source>
        <dbReference type="Proteomes" id="UP001156666"/>
    </source>
</evidence>
<dbReference type="RefSeq" id="WP_235291955.1">
    <property type="nucleotide sequence ID" value="NZ_BSOH01000027.1"/>
</dbReference>
<accession>A0AA37SSR3</accession>
<dbReference type="PROSITE" id="PS00632">
    <property type="entry name" value="RIBOSOMAL_S4"/>
    <property type="match status" value="1"/>
</dbReference>
<keyword evidence="3 7" id="KW-0694">RNA-binding</keyword>
<evidence type="ECO:0000256" key="1">
    <source>
        <dbReference type="ARBA" id="ARBA00007465"/>
    </source>
</evidence>
<feature type="domain" description="RNA-binding S4" evidence="9">
    <location>
        <begin position="93"/>
        <end position="157"/>
    </location>
</feature>
<dbReference type="SUPFAM" id="SSF55174">
    <property type="entry name" value="Alpha-L RNA-binding motif"/>
    <property type="match status" value="1"/>
</dbReference>
<evidence type="ECO:0000256" key="2">
    <source>
        <dbReference type="ARBA" id="ARBA00022730"/>
    </source>
</evidence>
<dbReference type="Gene3D" id="1.10.1050.10">
    <property type="entry name" value="Ribosomal Protein S4 Delta 41, Chain A, domain 1"/>
    <property type="match status" value="1"/>
</dbReference>
<dbReference type="EMBL" id="BSOH01000027">
    <property type="protein sequence ID" value="GLR19342.1"/>
    <property type="molecule type" value="Genomic_DNA"/>
</dbReference>
<dbReference type="SMART" id="SM00363">
    <property type="entry name" value="S4"/>
    <property type="match status" value="1"/>
</dbReference>
<dbReference type="GO" id="GO:0006412">
    <property type="term" value="P:translation"/>
    <property type="evidence" value="ECO:0007669"/>
    <property type="project" value="UniProtKB-UniRule"/>
</dbReference>
<dbReference type="PROSITE" id="PS50889">
    <property type="entry name" value="S4"/>
    <property type="match status" value="1"/>
</dbReference>
<keyword evidence="5 7" id="KW-0687">Ribonucleoprotein</keyword>
<sequence length="203" mass="23253">MARYTGPTTKKARAFGEAIYGPDRSFDKKKYGPGMHGNSKRRRQKSDYALQLMEKQKAKYTYGVLEKQFRNLFETAVSKGGVTGEVLLQLLEARLDNVVYRLGLSPTRNGARQLVSHKHILVNGVLNNIPSTHLREGDIVSVRGKSKNLLVIQESTARKAEVRNFPWLEWNPERAEGRYIENPVREQIPERINEQLIVELYSK</sequence>
<evidence type="ECO:0000313" key="11">
    <source>
        <dbReference type="EMBL" id="GLR19342.1"/>
    </source>
</evidence>
<dbReference type="CDD" id="cd00165">
    <property type="entry name" value="S4"/>
    <property type="match status" value="1"/>
</dbReference>
<evidence type="ECO:0000256" key="5">
    <source>
        <dbReference type="ARBA" id="ARBA00023274"/>
    </source>
</evidence>
<comment type="caution">
    <text evidence="11">The sequence shown here is derived from an EMBL/GenBank/DDBJ whole genome shotgun (WGS) entry which is preliminary data.</text>
</comment>
<keyword evidence="12" id="KW-1185">Reference proteome</keyword>
<keyword evidence="4 7" id="KW-0689">Ribosomal protein</keyword>
<dbReference type="NCBIfam" id="NF003717">
    <property type="entry name" value="PRK05327.1"/>
    <property type="match status" value="1"/>
</dbReference>
<dbReference type="HAMAP" id="MF_01306_B">
    <property type="entry name" value="Ribosomal_uS4_B"/>
    <property type="match status" value="1"/>
</dbReference>
<proteinExistence type="inferred from homology"/>
<dbReference type="InterPro" id="IPR036986">
    <property type="entry name" value="S4_RNA-bd_sf"/>
</dbReference>
<dbReference type="PANTHER" id="PTHR11831:SF4">
    <property type="entry name" value="SMALL RIBOSOMAL SUBUNIT PROTEIN US4M"/>
    <property type="match status" value="1"/>
</dbReference>
<dbReference type="GO" id="GO:0003735">
    <property type="term" value="F:structural constituent of ribosome"/>
    <property type="evidence" value="ECO:0007669"/>
    <property type="project" value="InterPro"/>
</dbReference>
<dbReference type="FunFam" id="3.10.290.10:FF:000001">
    <property type="entry name" value="30S ribosomal protein S4"/>
    <property type="match status" value="1"/>
</dbReference>
<comment type="subunit">
    <text evidence="7">Part of the 30S ribosomal subunit. Contacts protein S5. The interaction surface between S4 and S5 is involved in control of translational fidelity.</text>
</comment>
<dbReference type="InterPro" id="IPR002942">
    <property type="entry name" value="S4_RNA-bd"/>
</dbReference>
<evidence type="ECO:0000256" key="7">
    <source>
        <dbReference type="HAMAP-Rule" id="MF_01306"/>
    </source>
</evidence>
<dbReference type="Pfam" id="PF01479">
    <property type="entry name" value="S4"/>
    <property type="match status" value="1"/>
</dbReference>
<dbReference type="InterPro" id="IPR018079">
    <property type="entry name" value="Ribosomal_uS4_CS"/>
</dbReference>